<evidence type="ECO:0000259" key="3">
    <source>
        <dbReference type="Pfam" id="PF08338"/>
    </source>
</evidence>
<dbReference type="PANTHER" id="PTHR11092:SF0">
    <property type="entry name" value="EPIMERASE FAMILY PROTEIN SDR39U1"/>
    <property type="match status" value="1"/>
</dbReference>
<dbReference type="Pfam" id="PF01370">
    <property type="entry name" value="Epimerase"/>
    <property type="match status" value="1"/>
</dbReference>
<dbReference type="Proteomes" id="UP001204439">
    <property type="component" value="Unassembled WGS sequence"/>
</dbReference>
<evidence type="ECO:0000256" key="1">
    <source>
        <dbReference type="ARBA" id="ARBA00009353"/>
    </source>
</evidence>
<accession>A0ABU4JF98</accession>
<evidence type="ECO:0000259" key="2">
    <source>
        <dbReference type="Pfam" id="PF01370"/>
    </source>
</evidence>
<proteinExistence type="inferred from homology"/>
<dbReference type="RefSeq" id="WP_063969986.1">
    <property type="nucleotide sequence ID" value="NZ_JAMXLT020000007.1"/>
</dbReference>
<dbReference type="InterPro" id="IPR013549">
    <property type="entry name" value="DUF1731"/>
</dbReference>
<evidence type="ECO:0000313" key="5">
    <source>
        <dbReference type="Proteomes" id="UP001204439"/>
    </source>
</evidence>
<comment type="similarity">
    <text evidence="1">Belongs to the NAD(P)-dependent epimerase/dehydratase family. SDR39U1 subfamily.</text>
</comment>
<evidence type="ECO:0000313" key="4">
    <source>
        <dbReference type="EMBL" id="MDW8548354.1"/>
    </source>
</evidence>
<feature type="domain" description="NAD-dependent epimerase/dehydratase" evidence="2">
    <location>
        <begin position="4"/>
        <end position="217"/>
    </location>
</feature>
<protein>
    <submittedName>
        <fullName evidence="4">TIGR01777 family oxidoreductase</fullName>
    </submittedName>
</protein>
<dbReference type="PANTHER" id="PTHR11092">
    <property type="entry name" value="SUGAR NUCLEOTIDE EPIMERASE RELATED"/>
    <property type="match status" value="1"/>
</dbReference>
<reference evidence="4 5" key="1">
    <citation type="submission" date="2023-11" db="EMBL/GenBank/DDBJ databases">
        <title>First isolation, identification, and characterization of non-pathogenic Epilithonimonas ginsengisoli isolated from diseased farmed rainbow trout (Oncorhynchus mykiss) in Chile.</title>
        <authorList>
            <person name="Miranda C.D."/>
            <person name="Irgang R."/>
            <person name="Concha C."/>
            <person name="Rojas R."/>
            <person name="Avendano R."/>
        </authorList>
    </citation>
    <scope>NUCLEOTIDE SEQUENCE [LARGE SCALE GENOMIC DNA]</scope>
    <source>
        <strain evidence="4 5">FP99</strain>
    </source>
</reference>
<dbReference type="InterPro" id="IPR010099">
    <property type="entry name" value="SDR39U1"/>
</dbReference>
<gene>
    <name evidence="4" type="ORF">NG800_005500</name>
</gene>
<dbReference type="EMBL" id="JAMXLT020000007">
    <property type="protein sequence ID" value="MDW8548354.1"/>
    <property type="molecule type" value="Genomic_DNA"/>
</dbReference>
<dbReference type="Gene3D" id="3.40.50.720">
    <property type="entry name" value="NAD(P)-binding Rossmann-like Domain"/>
    <property type="match status" value="1"/>
</dbReference>
<dbReference type="InterPro" id="IPR001509">
    <property type="entry name" value="Epimerase_deHydtase"/>
</dbReference>
<dbReference type="NCBIfam" id="TIGR01777">
    <property type="entry name" value="yfcH"/>
    <property type="match status" value="1"/>
</dbReference>
<dbReference type="InterPro" id="IPR036291">
    <property type="entry name" value="NAD(P)-bd_dom_sf"/>
</dbReference>
<keyword evidence="5" id="KW-1185">Reference proteome</keyword>
<comment type="caution">
    <text evidence="4">The sequence shown here is derived from an EMBL/GenBank/DDBJ whole genome shotgun (WGS) entry which is preliminary data.</text>
</comment>
<feature type="domain" description="DUF1731" evidence="3">
    <location>
        <begin position="252"/>
        <end position="298"/>
    </location>
</feature>
<organism evidence="4 5">
    <name type="scientific">Epilithonimonas ginsengisoli</name>
    <dbReference type="NCBI Taxonomy" id="1245592"/>
    <lineage>
        <taxon>Bacteria</taxon>
        <taxon>Pseudomonadati</taxon>
        <taxon>Bacteroidota</taxon>
        <taxon>Flavobacteriia</taxon>
        <taxon>Flavobacteriales</taxon>
        <taxon>Weeksellaceae</taxon>
        <taxon>Chryseobacterium group</taxon>
        <taxon>Epilithonimonas</taxon>
    </lineage>
</organism>
<name>A0ABU4JF98_9FLAO</name>
<dbReference type="Pfam" id="PF08338">
    <property type="entry name" value="DUF1731"/>
    <property type="match status" value="1"/>
</dbReference>
<sequence length="300" mass="33931">MKKILISGATGLIGKKIARKLYERGYQVEILVRSKPENSDFRSYIWDYKNGFLEVGALDNTYIFIHLAGASISKRWTESYKKEVYSSRIDSAQFIYEEMQKRKIYPEAVISSSAVGIYGQTTSQQIFTEDDQPANDFLGEVCKDWEEKAFQFHKLGSRVVCIRTSTVLSEKDGALEVLKKPIELNVGAVLGNGEQYFPWVHIDDLVNIYFKAVEDVSMTGAYNASAPDFITNETLTKKIASHLGKKIWLPNIPKFIIKTFLGEMSVLALEGSRISSKKIENAGFKFQYNNLDKALSDVIN</sequence>
<dbReference type="SUPFAM" id="SSF51735">
    <property type="entry name" value="NAD(P)-binding Rossmann-fold domains"/>
    <property type="match status" value="1"/>
</dbReference>